<organism evidence="3 4">
    <name type="scientific">Pyrrhoderma noxium</name>
    <dbReference type="NCBI Taxonomy" id="2282107"/>
    <lineage>
        <taxon>Eukaryota</taxon>
        <taxon>Fungi</taxon>
        <taxon>Dikarya</taxon>
        <taxon>Basidiomycota</taxon>
        <taxon>Agaricomycotina</taxon>
        <taxon>Agaricomycetes</taxon>
        <taxon>Hymenochaetales</taxon>
        <taxon>Hymenochaetaceae</taxon>
        <taxon>Pyrrhoderma</taxon>
    </lineage>
</organism>
<feature type="transmembrane region" description="Helical" evidence="2">
    <location>
        <begin position="306"/>
        <end position="329"/>
    </location>
</feature>
<feature type="region of interest" description="Disordered" evidence="1">
    <location>
        <begin position="676"/>
        <end position="696"/>
    </location>
</feature>
<proteinExistence type="predicted"/>
<feature type="transmembrane region" description="Helical" evidence="2">
    <location>
        <begin position="262"/>
        <end position="285"/>
    </location>
</feature>
<feature type="transmembrane region" description="Helical" evidence="2">
    <location>
        <begin position="225"/>
        <end position="247"/>
    </location>
</feature>
<dbReference type="Gene3D" id="2.130.10.10">
    <property type="entry name" value="YVTN repeat-like/Quinoprotein amine dehydrogenase"/>
    <property type="match status" value="1"/>
</dbReference>
<evidence type="ECO:0000256" key="2">
    <source>
        <dbReference type="SAM" id="Phobius"/>
    </source>
</evidence>
<reference evidence="3 4" key="1">
    <citation type="journal article" date="2017" name="Mol. Ecol.">
        <title>Comparative and population genomic landscape of Phellinus noxius: A hypervariable fungus causing root rot in trees.</title>
        <authorList>
            <person name="Chung C.L."/>
            <person name="Lee T.J."/>
            <person name="Akiba M."/>
            <person name="Lee H.H."/>
            <person name="Kuo T.H."/>
            <person name="Liu D."/>
            <person name="Ke H.M."/>
            <person name="Yokoi T."/>
            <person name="Roa M.B."/>
            <person name="Lu M.J."/>
            <person name="Chang Y.Y."/>
            <person name="Ann P.J."/>
            <person name="Tsai J.N."/>
            <person name="Chen C.Y."/>
            <person name="Tzean S.S."/>
            <person name="Ota Y."/>
            <person name="Hattori T."/>
            <person name="Sahashi N."/>
            <person name="Liou R.F."/>
            <person name="Kikuchi T."/>
            <person name="Tsai I.J."/>
        </authorList>
    </citation>
    <scope>NUCLEOTIDE SEQUENCE [LARGE SCALE GENOMIC DNA]</scope>
    <source>
        <strain evidence="3 4">FFPRI411160</strain>
    </source>
</reference>
<dbReference type="Proteomes" id="UP000217199">
    <property type="component" value="Unassembled WGS sequence"/>
</dbReference>
<accession>A0A286U887</accession>
<evidence type="ECO:0000313" key="3">
    <source>
        <dbReference type="EMBL" id="PAV15813.1"/>
    </source>
</evidence>
<dbReference type="SUPFAM" id="SSF82171">
    <property type="entry name" value="DPP6 N-terminal domain-like"/>
    <property type="match status" value="1"/>
</dbReference>
<feature type="transmembrane region" description="Helical" evidence="2">
    <location>
        <begin position="335"/>
        <end position="356"/>
    </location>
</feature>
<gene>
    <name evidence="3" type="ORF">PNOK_0867100</name>
</gene>
<dbReference type="AlphaFoldDB" id="A0A286U887"/>
<dbReference type="EMBL" id="NBII01000009">
    <property type="protein sequence ID" value="PAV15813.1"/>
    <property type="molecule type" value="Genomic_DNA"/>
</dbReference>
<sequence length="936" mass="105207">MNRSRSSSEATLEDGNGELLTDDLPMKPGLIESKLFEQLSQNDFFEHAEEEIAFFVEEVQKLGSSFYLVKSARKFQSCLKKTDEILSSYGLSSVAQSKLAMGGHNRKEVRFNVDTNKVQVTAEMKTLADSLKDFTIALADFEDYADEDDLLNALGNFKVELRVLSGGLEFFALDDFFSEEFLSFISARATSLALYSRKTTKALNRFRQMGVPCISTAQKRALDMLMNASTIATLFAGVAATTIQYSIEAHKTQREIAMNTLWLSSLVLAIGAAMMCMVAIAWKSAVFSSPRRRFSLFFRFWVRSGYLVLLAASAISFLSGLIVYVFNAIPPPAGWVILALTIFCCLGLIAMLLLFFKERIRFSHLRFQMGKNLRNRIHWELIYRSGWITGVMYYLDLMRHRKFEFINNRSTEDEDDKKTISARLKLSKLSCTSSHLEDGLANPKRGTLYDGIPFQQGSQAGDRNLGLGESSSGNRDIGRQEYKDMLKRLSVQVKADSGLHVSHLQFSPDGKWLAVCYAHECVIFNVPKCQYHDSLKHIQRKAEQVEWSPNGSHLLSRTSKSIKLWQVKDEQFIHRDMASPDMDDEVSDFNLKLVFLAIVDKSTLIRVNIDISGEIKPVKVRITDNSPLLLKSLCTSSNLDLIFIIATRKVEGLYDNASVERALDCIIVLEMTGGGRNGDNDDDPTEAHLLEESTDGTSDGIIKKRLPLSRGAKGLTISPYKIDSGGVQQRQLIISYADRGPEYWTLTEYQNHRVKLNLKTKLHVKHTIEKGSKWSEACLISPQKNIVSCINGRMMYLWDIESGENENFHQLLVTEKDEEANESSVVSWIGSESGVNVPIVAIAGKNTRLKIWVPTSDKPVLASNSRRNTQDTNTSLQEERKGNRNVPSQSYGLQDAASPRSRMNVQDIAHTTLHSAHQRFAMLSSNESLLYAAHQV</sequence>
<keyword evidence="2" id="KW-0472">Membrane</keyword>
<comment type="caution">
    <text evidence="3">The sequence shown here is derived from an EMBL/GenBank/DDBJ whole genome shotgun (WGS) entry which is preliminary data.</text>
</comment>
<feature type="compositionally biased region" description="Polar residues" evidence="1">
    <location>
        <begin position="1"/>
        <end position="10"/>
    </location>
</feature>
<name>A0A286U887_9AGAM</name>
<dbReference type="STRING" id="2282107.A0A286U887"/>
<keyword evidence="2" id="KW-1133">Transmembrane helix</keyword>
<feature type="region of interest" description="Disordered" evidence="1">
    <location>
        <begin position="1"/>
        <end position="23"/>
    </location>
</feature>
<dbReference type="InParanoid" id="A0A286U887"/>
<evidence type="ECO:0000313" key="4">
    <source>
        <dbReference type="Proteomes" id="UP000217199"/>
    </source>
</evidence>
<feature type="transmembrane region" description="Helical" evidence="2">
    <location>
        <begin position="377"/>
        <end position="395"/>
    </location>
</feature>
<dbReference type="InterPro" id="IPR015943">
    <property type="entry name" value="WD40/YVTN_repeat-like_dom_sf"/>
</dbReference>
<keyword evidence="4" id="KW-1185">Reference proteome</keyword>
<protein>
    <submittedName>
        <fullName evidence="3">WD40 domain containing protein</fullName>
    </submittedName>
</protein>
<dbReference type="OrthoDB" id="972532at2759"/>
<feature type="compositionally biased region" description="Polar residues" evidence="1">
    <location>
        <begin position="862"/>
        <end position="876"/>
    </location>
</feature>
<keyword evidence="2" id="KW-0812">Transmembrane</keyword>
<feature type="region of interest" description="Disordered" evidence="1">
    <location>
        <begin position="860"/>
        <end position="901"/>
    </location>
</feature>
<evidence type="ECO:0000256" key="1">
    <source>
        <dbReference type="SAM" id="MobiDB-lite"/>
    </source>
</evidence>